<gene>
    <name evidence="2" type="ORF">AsAng_0050720</name>
</gene>
<feature type="coiled-coil region" evidence="1">
    <location>
        <begin position="180"/>
        <end position="207"/>
    </location>
</feature>
<evidence type="ECO:0000313" key="3">
    <source>
        <dbReference type="Proteomes" id="UP001060919"/>
    </source>
</evidence>
<evidence type="ECO:0008006" key="4">
    <source>
        <dbReference type="Google" id="ProtNLM"/>
    </source>
</evidence>
<dbReference type="KEGG" id="aup:AsAng_0050720"/>
<evidence type="ECO:0000256" key="1">
    <source>
        <dbReference type="SAM" id="Coils"/>
    </source>
</evidence>
<dbReference type="Proteomes" id="UP001060919">
    <property type="component" value="Chromosome"/>
</dbReference>
<proteinExistence type="predicted"/>
<name>A0A915YJE3_9BACT</name>
<evidence type="ECO:0000313" key="2">
    <source>
        <dbReference type="EMBL" id="BDS14293.1"/>
    </source>
</evidence>
<reference evidence="2" key="1">
    <citation type="submission" date="2022-09" db="EMBL/GenBank/DDBJ databases">
        <title>Aureispira anguillicida sp. nov., isolated from Leptocephalus of Japanese eel Anguilla japonica.</title>
        <authorList>
            <person name="Yuasa K."/>
            <person name="Mekata T."/>
            <person name="Ikunari K."/>
        </authorList>
    </citation>
    <scope>NUCLEOTIDE SEQUENCE</scope>
    <source>
        <strain evidence="2">EL160426</strain>
    </source>
</reference>
<sequence length="497" mass="59822">MIKTNCLFRSQKVIPQLKTIELITLLSAKELKLFETLVIKKHKRASLIKLYSYVKKHRRIEKERIFPHIFDQPYSSKKDALLRNELRLLNKELELFLVEYEWKKQLQLNSDQTQLSLIKIYLARKEYNLFEQLWRKLYKKAQKERLYTLKVELITLFFDYRLQRAEIDFDLYQEIKLLLEEALVATLAQMQENYKQLELKDAFIQRNLYALSGQTYHYQRIPSYYHTTQAIENDAVILYLEYSIQSYFSEGYEKIKLLQTAIAQSDSLSEHAKYQSLVTSPIMLKTSIGLEYFLLKEYQKADEIYTQVLAQEQLIPAQKKPGVYFNYVSNLIALGAYQRAIEWYESSSDDWKKIPQITYRIQYRLCWAYIMQKEFQKPLDLLLEHNIQQRPENDFIYARLLLTIIYHSNHQKELAEREVYNLMQNNRYKTPNEIFYADYSKLLYQHIQATNILDKKKRNTKLQQIQNTLDSIYYSNANTISTMFYEWLTQQNEQTKL</sequence>
<accession>A0A915YJE3</accession>
<keyword evidence="1" id="KW-0175">Coiled coil</keyword>
<dbReference type="SUPFAM" id="SSF48452">
    <property type="entry name" value="TPR-like"/>
    <property type="match status" value="1"/>
</dbReference>
<organism evidence="2 3">
    <name type="scientific">Aureispira anguillae</name>
    <dbReference type="NCBI Taxonomy" id="2864201"/>
    <lineage>
        <taxon>Bacteria</taxon>
        <taxon>Pseudomonadati</taxon>
        <taxon>Bacteroidota</taxon>
        <taxon>Saprospiria</taxon>
        <taxon>Saprospirales</taxon>
        <taxon>Saprospiraceae</taxon>
        <taxon>Aureispira</taxon>
    </lineage>
</organism>
<dbReference type="AlphaFoldDB" id="A0A915YJE3"/>
<dbReference type="Gene3D" id="1.25.40.10">
    <property type="entry name" value="Tetratricopeptide repeat domain"/>
    <property type="match status" value="1"/>
</dbReference>
<dbReference type="InterPro" id="IPR011990">
    <property type="entry name" value="TPR-like_helical_dom_sf"/>
</dbReference>
<keyword evidence="3" id="KW-1185">Reference proteome</keyword>
<protein>
    <recommendedName>
        <fullName evidence="4">Tetratricopeptide repeat-containing protein</fullName>
    </recommendedName>
</protein>
<dbReference type="EMBL" id="AP026867">
    <property type="protein sequence ID" value="BDS14293.1"/>
    <property type="molecule type" value="Genomic_DNA"/>
</dbReference>